<dbReference type="AlphaFoldDB" id="A0A1H1C236"/>
<keyword evidence="1" id="KW-0472">Membrane</keyword>
<name>A0A1H1C236_9ACTN</name>
<evidence type="ECO:0000313" key="2">
    <source>
        <dbReference type="EMBL" id="SDQ58080.1"/>
    </source>
</evidence>
<dbReference type="Proteomes" id="UP000183053">
    <property type="component" value="Unassembled WGS sequence"/>
</dbReference>
<keyword evidence="1" id="KW-1133">Transmembrane helix</keyword>
<organism evidence="2 3">
    <name type="scientific">Tsukamurella pulmonis</name>
    <dbReference type="NCBI Taxonomy" id="47312"/>
    <lineage>
        <taxon>Bacteria</taxon>
        <taxon>Bacillati</taxon>
        <taxon>Actinomycetota</taxon>
        <taxon>Actinomycetes</taxon>
        <taxon>Mycobacteriales</taxon>
        <taxon>Tsukamurellaceae</taxon>
        <taxon>Tsukamurella</taxon>
    </lineage>
</organism>
<reference evidence="3" key="1">
    <citation type="submission" date="2016-10" db="EMBL/GenBank/DDBJ databases">
        <authorList>
            <person name="Varghese N."/>
            <person name="Submissions S."/>
        </authorList>
    </citation>
    <scope>NUCLEOTIDE SEQUENCE [LARGE SCALE GENOMIC DNA]</scope>
    <source>
        <strain evidence="3">DSM 44142</strain>
    </source>
</reference>
<evidence type="ECO:0000313" key="3">
    <source>
        <dbReference type="Proteomes" id="UP000183053"/>
    </source>
</evidence>
<keyword evidence="1" id="KW-0812">Transmembrane</keyword>
<keyword evidence="3" id="KW-1185">Reference proteome</keyword>
<proteinExistence type="predicted"/>
<accession>A0A1H1C236</accession>
<protein>
    <submittedName>
        <fullName evidence="2">Uncharacterized protein</fullName>
    </submittedName>
</protein>
<dbReference type="RefSeq" id="WP_156483198.1">
    <property type="nucleotide sequence ID" value="NZ_FNLF01000002.1"/>
</dbReference>
<sequence>MLSAPVATLVVGLVGIAGVLATLGQRSWSEAKDRAHRTRHDERTEWWRRYQWPPSR</sequence>
<evidence type="ECO:0000256" key="1">
    <source>
        <dbReference type="SAM" id="Phobius"/>
    </source>
</evidence>
<gene>
    <name evidence="2" type="ORF">SAMN04489765_0971</name>
</gene>
<dbReference type="EMBL" id="FNLF01000002">
    <property type="protein sequence ID" value="SDQ58080.1"/>
    <property type="molecule type" value="Genomic_DNA"/>
</dbReference>
<feature type="transmembrane region" description="Helical" evidence="1">
    <location>
        <begin position="6"/>
        <end position="24"/>
    </location>
</feature>
<dbReference type="STRING" id="47312.SAMN04489765_0971"/>